<dbReference type="Proteomes" id="UP000789702">
    <property type="component" value="Unassembled WGS sequence"/>
</dbReference>
<evidence type="ECO:0000313" key="2">
    <source>
        <dbReference type="Proteomes" id="UP000789702"/>
    </source>
</evidence>
<sequence>MITTISTITGDYAILTVNTSLTGNNTSLYTRAGLFMTTIPHNQSHANDQVLLYQLNFPNLNFIGLYCDIAPSGIGYVCVIEISTNQTQSTYAKVDFLTSASVTQITLLNNKPDISKTGITFQGLGMQAMAFGGYIFYAMNQNNGYYYIWAYDENNNPIGQVGGGYPTNKYAANALYNHINQNNLNAANGIMRNNNTFILASSTPATTTSWSLYKIPLPMVIHDNGYGNIQVVKIDPSPIDKELTSISGTVDATTNTLSITFRNPVILSTGSITIYKNSDKTMRQKILATMHDHVRYIDNNHTIVNIDIISSTFNQYGEKYYMQMDANFVRDEKLYEPLVGIDEGIVNYKSSNIFANIPRPSEESAIYVARLTVKKKTNINRLFN</sequence>
<reference evidence="1" key="1">
    <citation type="submission" date="2021-06" db="EMBL/GenBank/DDBJ databases">
        <authorList>
            <person name="Kallberg Y."/>
            <person name="Tangrot J."/>
            <person name="Rosling A."/>
        </authorList>
    </citation>
    <scope>NUCLEOTIDE SEQUENCE</scope>
    <source>
        <strain evidence="1">IL203A</strain>
    </source>
</reference>
<comment type="caution">
    <text evidence="1">The sequence shown here is derived from an EMBL/GenBank/DDBJ whole genome shotgun (WGS) entry which is preliminary data.</text>
</comment>
<evidence type="ECO:0000313" key="1">
    <source>
        <dbReference type="EMBL" id="CAG8602466.1"/>
    </source>
</evidence>
<accession>A0ACA9MQN4</accession>
<proteinExistence type="predicted"/>
<keyword evidence="2" id="KW-1185">Reference proteome</keyword>
<organism evidence="1 2">
    <name type="scientific">Dentiscutata heterogama</name>
    <dbReference type="NCBI Taxonomy" id="1316150"/>
    <lineage>
        <taxon>Eukaryota</taxon>
        <taxon>Fungi</taxon>
        <taxon>Fungi incertae sedis</taxon>
        <taxon>Mucoromycota</taxon>
        <taxon>Glomeromycotina</taxon>
        <taxon>Glomeromycetes</taxon>
        <taxon>Diversisporales</taxon>
        <taxon>Gigasporaceae</taxon>
        <taxon>Dentiscutata</taxon>
    </lineage>
</organism>
<gene>
    <name evidence="1" type="ORF">DHETER_LOCUS7304</name>
</gene>
<protein>
    <submittedName>
        <fullName evidence="1">13298_t:CDS:1</fullName>
    </submittedName>
</protein>
<name>A0ACA9MQN4_9GLOM</name>
<dbReference type="EMBL" id="CAJVPU010010126">
    <property type="protein sequence ID" value="CAG8602466.1"/>
    <property type="molecule type" value="Genomic_DNA"/>
</dbReference>